<sequence length="37" mass="4332">MLFLLRVLLWGGYTTPRLARHRAASVRFFDEQAGPER</sequence>
<dbReference type="AlphaFoldDB" id="A0A1I3QK67"/>
<keyword evidence="2" id="KW-1185">Reference proteome</keyword>
<accession>A0A1I3QK67</accession>
<reference evidence="1 2" key="1">
    <citation type="submission" date="2016-10" db="EMBL/GenBank/DDBJ databases">
        <authorList>
            <person name="de Groot N.N."/>
        </authorList>
    </citation>
    <scope>NUCLEOTIDE SEQUENCE [LARGE SCALE GENOMIC DNA]</scope>
    <source>
        <strain evidence="1 2">CGMCC 1.11156</strain>
    </source>
</reference>
<dbReference type="EMBL" id="FOQG01000026">
    <property type="protein sequence ID" value="SFJ34544.1"/>
    <property type="molecule type" value="Genomic_DNA"/>
</dbReference>
<proteinExistence type="predicted"/>
<dbReference type="Proteomes" id="UP000198649">
    <property type="component" value="Unassembled WGS sequence"/>
</dbReference>
<evidence type="ECO:0000313" key="1">
    <source>
        <dbReference type="EMBL" id="SFJ34544.1"/>
    </source>
</evidence>
<protein>
    <submittedName>
        <fullName evidence="1">Uncharacterized protein</fullName>
    </submittedName>
</protein>
<name>A0A1I3QK67_9ACTN</name>
<dbReference type="STRING" id="1005945.SAMN05216561_12613"/>
<evidence type="ECO:0000313" key="2">
    <source>
        <dbReference type="Proteomes" id="UP000198649"/>
    </source>
</evidence>
<gene>
    <name evidence="1" type="ORF">SAMN05216561_12613</name>
</gene>
<organism evidence="1 2">
    <name type="scientific">Nocardioides psychrotolerans</name>
    <dbReference type="NCBI Taxonomy" id="1005945"/>
    <lineage>
        <taxon>Bacteria</taxon>
        <taxon>Bacillati</taxon>
        <taxon>Actinomycetota</taxon>
        <taxon>Actinomycetes</taxon>
        <taxon>Propionibacteriales</taxon>
        <taxon>Nocardioidaceae</taxon>
        <taxon>Nocardioides</taxon>
    </lineage>
</organism>